<accession>A0ABP7FGN2</accession>
<dbReference type="Pfam" id="PF01202">
    <property type="entry name" value="SKI"/>
    <property type="match status" value="1"/>
</dbReference>
<evidence type="ECO:0000256" key="7">
    <source>
        <dbReference type="ARBA" id="ARBA00022840"/>
    </source>
</evidence>
<comment type="pathway">
    <text evidence="1">Carbohydrate acid metabolism.</text>
</comment>
<evidence type="ECO:0000256" key="9">
    <source>
        <dbReference type="RuleBase" id="RU363066"/>
    </source>
</evidence>
<comment type="caution">
    <text evidence="10">The sequence shown here is derived from an EMBL/GenBank/DDBJ whole genome shotgun (WGS) entry which is preliminary data.</text>
</comment>
<dbReference type="NCBIfam" id="TIGR01313">
    <property type="entry name" value="therm_gnt_kin"/>
    <property type="match status" value="1"/>
</dbReference>
<gene>
    <name evidence="10" type="ORF">GCM10022239_13770</name>
</gene>
<comment type="catalytic activity">
    <reaction evidence="8 9">
        <text>D-gluconate + ATP = 6-phospho-D-gluconate + ADP + H(+)</text>
        <dbReference type="Rhea" id="RHEA:19433"/>
        <dbReference type="ChEBI" id="CHEBI:15378"/>
        <dbReference type="ChEBI" id="CHEBI:18391"/>
        <dbReference type="ChEBI" id="CHEBI:30616"/>
        <dbReference type="ChEBI" id="CHEBI:58759"/>
        <dbReference type="ChEBI" id="CHEBI:456216"/>
        <dbReference type="EC" id="2.7.1.12"/>
    </reaction>
</comment>
<keyword evidence="11" id="KW-1185">Reference proteome</keyword>
<evidence type="ECO:0000256" key="3">
    <source>
        <dbReference type="ARBA" id="ARBA00012054"/>
    </source>
</evidence>
<dbReference type="RefSeq" id="WP_344755084.1">
    <property type="nucleotide sequence ID" value="NZ_BAABAE010000003.1"/>
</dbReference>
<evidence type="ECO:0000256" key="5">
    <source>
        <dbReference type="ARBA" id="ARBA00022741"/>
    </source>
</evidence>
<comment type="similarity">
    <text evidence="2 9">Belongs to the gluconokinase GntK/GntV family.</text>
</comment>
<protein>
    <recommendedName>
        <fullName evidence="3 9">Gluconokinase</fullName>
        <ecNumber evidence="3 9">2.7.1.12</ecNumber>
    </recommendedName>
</protein>
<dbReference type="EC" id="2.7.1.12" evidence="3 9"/>
<evidence type="ECO:0000256" key="1">
    <source>
        <dbReference type="ARBA" id="ARBA00004761"/>
    </source>
</evidence>
<name>A0ABP7FGN2_9MICO</name>
<dbReference type="InterPro" id="IPR027417">
    <property type="entry name" value="P-loop_NTPase"/>
</dbReference>
<proteinExistence type="inferred from homology"/>
<dbReference type="InterPro" id="IPR006001">
    <property type="entry name" value="Therm_gnt_kin"/>
</dbReference>
<evidence type="ECO:0000256" key="6">
    <source>
        <dbReference type="ARBA" id="ARBA00022777"/>
    </source>
</evidence>
<keyword evidence="4 9" id="KW-0808">Transferase</keyword>
<keyword evidence="5 9" id="KW-0547">Nucleotide-binding</keyword>
<dbReference type="PANTHER" id="PTHR43442:SF3">
    <property type="entry name" value="GLUCONOKINASE-RELATED"/>
    <property type="match status" value="1"/>
</dbReference>
<reference evidence="11" key="1">
    <citation type="journal article" date="2019" name="Int. J. Syst. Evol. Microbiol.">
        <title>The Global Catalogue of Microorganisms (GCM) 10K type strain sequencing project: providing services to taxonomists for standard genome sequencing and annotation.</title>
        <authorList>
            <consortium name="The Broad Institute Genomics Platform"/>
            <consortium name="The Broad Institute Genome Sequencing Center for Infectious Disease"/>
            <person name="Wu L."/>
            <person name="Ma J."/>
        </authorList>
    </citation>
    <scope>NUCLEOTIDE SEQUENCE [LARGE SCALE GENOMIC DNA]</scope>
    <source>
        <strain evidence="11">JCM 16949</strain>
    </source>
</reference>
<dbReference type="EMBL" id="BAABAE010000003">
    <property type="protein sequence ID" value="GAA3739413.1"/>
    <property type="molecule type" value="Genomic_DNA"/>
</dbReference>
<evidence type="ECO:0000313" key="10">
    <source>
        <dbReference type="EMBL" id="GAA3739413.1"/>
    </source>
</evidence>
<evidence type="ECO:0000256" key="4">
    <source>
        <dbReference type="ARBA" id="ARBA00022679"/>
    </source>
</evidence>
<dbReference type="PANTHER" id="PTHR43442">
    <property type="entry name" value="GLUCONOKINASE-RELATED"/>
    <property type="match status" value="1"/>
</dbReference>
<dbReference type="CDD" id="cd02021">
    <property type="entry name" value="GntK"/>
    <property type="match status" value="1"/>
</dbReference>
<dbReference type="SUPFAM" id="SSF52540">
    <property type="entry name" value="P-loop containing nucleoside triphosphate hydrolases"/>
    <property type="match status" value="1"/>
</dbReference>
<organism evidence="10 11">
    <name type="scientific">Leifsonella bigeumensis</name>
    <dbReference type="NCBI Taxonomy" id="433643"/>
    <lineage>
        <taxon>Bacteria</taxon>
        <taxon>Bacillati</taxon>
        <taxon>Actinomycetota</taxon>
        <taxon>Actinomycetes</taxon>
        <taxon>Micrococcales</taxon>
        <taxon>Microbacteriaceae</taxon>
        <taxon>Leifsonella</taxon>
    </lineage>
</organism>
<dbReference type="Gene3D" id="3.40.50.300">
    <property type="entry name" value="P-loop containing nucleotide triphosphate hydrolases"/>
    <property type="match status" value="1"/>
</dbReference>
<keyword evidence="6 9" id="KW-0418">Kinase</keyword>
<keyword evidence="7 9" id="KW-0067">ATP-binding</keyword>
<sequence>MKPLIVVLGVSGSGKTTIGGLLAGALSLPFADADDLHPEANVRKMAAGHPLDDNDRWPWLQRVGGVLSDADTADTGLVIACSALKRSYRDAILEVEPRARFVLLDGDRELLQKRLAQREGHFMPATLLDSQLATLEPLADGEPGVTVSIDQTPAQIVAETRAKLAPL</sequence>
<evidence type="ECO:0000313" key="11">
    <source>
        <dbReference type="Proteomes" id="UP001501004"/>
    </source>
</evidence>
<dbReference type="InterPro" id="IPR031322">
    <property type="entry name" value="Shikimate/glucono_kinase"/>
</dbReference>
<evidence type="ECO:0000256" key="8">
    <source>
        <dbReference type="ARBA" id="ARBA00048090"/>
    </source>
</evidence>
<evidence type="ECO:0000256" key="2">
    <source>
        <dbReference type="ARBA" id="ARBA00008420"/>
    </source>
</evidence>
<dbReference type="Proteomes" id="UP001501004">
    <property type="component" value="Unassembled WGS sequence"/>
</dbReference>